<dbReference type="STRING" id="30611.ENSOGAP00000012409"/>
<dbReference type="Ensembl" id="ENSOGAT00000013858.2">
    <property type="protein sequence ID" value="ENSOGAP00000012409.2"/>
    <property type="gene ID" value="ENSOGAG00000013856.2"/>
</dbReference>
<dbReference type="PANTHER" id="PTHR36865:SF1">
    <property type="entry name" value="RIKEN CDNA 1700001O22 GENE"/>
    <property type="match status" value="1"/>
</dbReference>
<name>H0X9Y8_OTOGA</name>
<reference evidence="4" key="1">
    <citation type="submission" date="2011-03" db="EMBL/GenBank/DDBJ databases">
        <title>Version 3 of the genome sequence of Otolemur garnettii (Bushbaby).</title>
        <authorList>
            <consortium name="The Broad Institute Genome Sequencing Platform"/>
            <person name="Di Palma F."/>
            <person name="Johnson J."/>
            <person name="Lander E.S."/>
            <person name="Lindblad-Toh K."/>
            <person name="Jaffe D.B."/>
            <person name="Gnerre S."/>
            <person name="MacCallum I."/>
            <person name="Przybylski D."/>
            <person name="Ribeiro F.J."/>
            <person name="Burton J.N."/>
            <person name="Walker B.J."/>
            <person name="Sharpe T."/>
            <person name="Hall G."/>
        </authorList>
    </citation>
    <scope>NUCLEOTIDE SEQUENCE [LARGE SCALE GENOMIC DNA]</scope>
</reference>
<dbReference type="AlphaFoldDB" id="H0X9Y8"/>
<dbReference type="EMBL" id="AAQR03116975">
    <property type="status" value="NOT_ANNOTATED_CDS"/>
    <property type="molecule type" value="Genomic_DNA"/>
</dbReference>
<reference evidence="3" key="3">
    <citation type="submission" date="2025-09" db="UniProtKB">
        <authorList>
            <consortium name="Ensembl"/>
        </authorList>
    </citation>
    <scope>IDENTIFICATION</scope>
</reference>
<dbReference type="EMBL" id="AAQR03116974">
    <property type="status" value="NOT_ANNOTATED_CDS"/>
    <property type="molecule type" value="Genomic_DNA"/>
</dbReference>
<dbReference type="GeneTree" id="ENSGT00390000004321"/>
<reference evidence="3" key="2">
    <citation type="submission" date="2025-08" db="UniProtKB">
        <authorList>
            <consortium name="Ensembl"/>
        </authorList>
    </citation>
    <scope>IDENTIFICATION</scope>
</reference>
<dbReference type="Proteomes" id="UP000005225">
    <property type="component" value="Unassembled WGS sequence"/>
</dbReference>
<feature type="domain" description="DUF4685" evidence="2">
    <location>
        <begin position="191"/>
        <end position="295"/>
    </location>
</feature>
<accession>H0X9Y8</accession>
<protein>
    <submittedName>
        <fullName evidence="3">Chromosome 9 open reading frame 50</fullName>
    </submittedName>
</protein>
<dbReference type="OMA" id="WERSCAF"/>
<dbReference type="GO" id="GO:0005737">
    <property type="term" value="C:cytoplasm"/>
    <property type="evidence" value="ECO:0007669"/>
    <property type="project" value="Ensembl"/>
</dbReference>
<evidence type="ECO:0000313" key="4">
    <source>
        <dbReference type="Proteomes" id="UP000005225"/>
    </source>
</evidence>
<evidence type="ECO:0000259" key="2">
    <source>
        <dbReference type="Pfam" id="PF15737"/>
    </source>
</evidence>
<feature type="region of interest" description="Disordered" evidence="1">
    <location>
        <begin position="70"/>
        <end position="92"/>
    </location>
</feature>
<dbReference type="eggNOG" id="ENOG502TKNG">
    <property type="taxonomic scope" value="Eukaryota"/>
</dbReference>
<evidence type="ECO:0000256" key="1">
    <source>
        <dbReference type="SAM" id="MobiDB-lite"/>
    </source>
</evidence>
<dbReference type="Pfam" id="PF15737">
    <property type="entry name" value="DUF4685"/>
    <property type="match status" value="1"/>
</dbReference>
<evidence type="ECO:0000313" key="3">
    <source>
        <dbReference type="Ensembl" id="ENSOGAP00000012409.2"/>
    </source>
</evidence>
<dbReference type="InParanoid" id="H0X9Y8"/>
<keyword evidence="4" id="KW-1185">Reference proteome</keyword>
<dbReference type="InterPro" id="IPR032756">
    <property type="entry name" value="DUF4685"/>
</dbReference>
<dbReference type="HOGENOM" id="CLU_052521_1_0_1"/>
<feature type="region of interest" description="Disordered" evidence="1">
    <location>
        <begin position="1"/>
        <end position="34"/>
    </location>
</feature>
<dbReference type="PANTHER" id="PTHR36865">
    <property type="entry name" value="RIKEN CDNA 1700001O22 GENE"/>
    <property type="match status" value="1"/>
</dbReference>
<organism evidence="3 4">
    <name type="scientific">Otolemur garnettii</name>
    <name type="common">Small-eared galago</name>
    <name type="synonym">Garnett's greater bushbaby</name>
    <dbReference type="NCBI Taxonomy" id="30611"/>
    <lineage>
        <taxon>Eukaryota</taxon>
        <taxon>Metazoa</taxon>
        <taxon>Chordata</taxon>
        <taxon>Craniata</taxon>
        <taxon>Vertebrata</taxon>
        <taxon>Euteleostomi</taxon>
        <taxon>Mammalia</taxon>
        <taxon>Eutheria</taxon>
        <taxon>Euarchontoglires</taxon>
        <taxon>Primates</taxon>
        <taxon>Strepsirrhini</taxon>
        <taxon>Lorisiformes</taxon>
        <taxon>Galagidae</taxon>
        <taxon>Otolemur</taxon>
    </lineage>
</organism>
<proteinExistence type="predicted"/>
<sequence>MFRRQRNGGAQGARKRYPVGGDLRQRDPRLPRLTPSELRGARYAWDVAGYRIREGGSAWWQDWDAESQEDVRIPTPRRPLRSPVPPQAQKKRGVLESLLLPPLLSSRASRGSAQGCPGPGQCQYTRRRAAREGPGSLGSLLGEFLPSRFREFLRQLQQKCEEPLEPQTSPVPRHQRGVSEHCQRSHQCPNRSFLPDLWAQSAYFEDNLKNILLHQITLGPLKGDHSQLTTVNHSPYSAQIPKPKAVVTRNLSGEASRARRRCSPLRVRFADETVRDTALRYWERSCAVRQRFTENQTSRLPAVSDQLLGSVGRWLETLPKALYLGAREEALTSSSCWNFPSLFTKELQGHLSEDTPMNISLPFIPRATTPRQRGDLHNLMSTHNILEKESFLPSMVLQSVLRRSRPKDYQLFLPSMTLQRTQR</sequence>